<dbReference type="InterPro" id="IPR016163">
    <property type="entry name" value="Ald_DH_C"/>
</dbReference>
<dbReference type="RefSeq" id="WP_168023611.1">
    <property type="nucleotide sequence ID" value="NZ_JAAVUN010000167.1"/>
</dbReference>
<dbReference type="SUPFAM" id="SSF53720">
    <property type="entry name" value="ALDH-like"/>
    <property type="match status" value="1"/>
</dbReference>
<organism evidence="4 5">
    <name type="scientific">Kocuria subflava</name>
    <dbReference type="NCBI Taxonomy" id="1736139"/>
    <lineage>
        <taxon>Bacteria</taxon>
        <taxon>Bacillati</taxon>
        <taxon>Actinomycetota</taxon>
        <taxon>Actinomycetes</taxon>
        <taxon>Micrococcales</taxon>
        <taxon>Micrococcaceae</taxon>
        <taxon>Kocuria</taxon>
    </lineage>
</organism>
<dbReference type="Proteomes" id="UP000521379">
    <property type="component" value="Unassembled WGS sequence"/>
</dbReference>
<name>A0A846TR60_9MICC</name>
<dbReference type="AlphaFoldDB" id="A0A846TR60"/>
<dbReference type="PANTHER" id="PTHR42862">
    <property type="entry name" value="DELTA-1-PYRROLINE-5-CARBOXYLATE DEHYDROGENASE 1, ISOFORM A-RELATED"/>
    <property type="match status" value="1"/>
</dbReference>
<comment type="caution">
    <text evidence="4">The sequence shown here is derived from an EMBL/GenBank/DDBJ whole genome shotgun (WGS) entry which is preliminary data.</text>
</comment>
<dbReference type="GO" id="GO:0010133">
    <property type="term" value="P:L-proline catabolic process to L-glutamate"/>
    <property type="evidence" value="ECO:0007669"/>
    <property type="project" value="TreeGrafter"/>
</dbReference>
<feature type="non-terminal residue" evidence="4">
    <location>
        <position position="1"/>
    </location>
</feature>
<evidence type="ECO:0000313" key="5">
    <source>
        <dbReference type="Proteomes" id="UP000521379"/>
    </source>
</evidence>
<dbReference type="GO" id="GO:0009898">
    <property type="term" value="C:cytoplasmic side of plasma membrane"/>
    <property type="evidence" value="ECO:0007669"/>
    <property type="project" value="TreeGrafter"/>
</dbReference>
<dbReference type="InterPro" id="IPR016161">
    <property type="entry name" value="Ald_DH/histidinol_DH"/>
</dbReference>
<dbReference type="Pfam" id="PF00171">
    <property type="entry name" value="Aldedh"/>
    <property type="match status" value="1"/>
</dbReference>
<feature type="domain" description="Aldehyde dehydrogenase" evidence="3">
    <location>
        <begin position="3"/>
        <end position="176"/>
    </location>
</feature>
<protein>
    <submittedName>
        <fullName evidence="4">Aldehyde dehydrogenase family protein</fullName>
    </submittedName>
</protein>
<dbReference type="PANTHER" id="PTHR42862:SF1">
    <property type="entry name" value="DELTA-1-PYRROLINE-5-CARBOXYLATE DEHYDROGENASE 2, ISOFORM A-RELATED"/>
    <property type="match status" value="1"/>
</dbReference>
<dbReference type="InterPro" id="IPR016162">
    <property type="entry name" value="Ald_DH_N"/>
</dbReference>
<keyword evidence="2" id="KW-0520">NAD</keyword>
<reference evidence="4 5" key="1">
    <citation type="submission" date="2020-02" db="EMBL/GenBank/DDBJ databases">
        <authorList>
            <person name="Sun Q."/>
        </authorList>
    </citation>
    <scope>NUCLEOTIDE SEQUENCE [LARGE SCALE GENOMIC DNA]</scope>
    <source>
        <strain evidence="4 5">YIM 13062</strain>
    </source>
</reference>
<evidence type="ECO:0000313" key="4">
    <source>
        <dbReference type="EMBL" id="NKE10923.1"/>
    </source>
</evidence>
<feature type="non-terminal residue" evidence="4">
    <location>
        <position position="202"/>
    </location>
</feature>
<dbReference type="Gene3D" id="3.40.309.10">
    <property type="entry name" value="Aldehyde Dehydrogenase, Chain A, domain 2"/>
    <property type="match status" value="1"/>
</dbReference>
<gene>
    <name evidence="4" type="ORF">GTW58_13560</name>
</gene>
<dbReference type="GO" id="GO:0003842">
    <property type="term" value="F:L-glutamate gamma-semialdehyde dehydrogenase activity"/>
    <property type="evidence" value="ECO:0007669"/>
    <property type="project" value="TreeGrafter"/>
</dbReference>
<keyword evidence="5" id="KW-1185">Reference proteome</keyword>
<evidence type="ECO:0000256" key="2">
    <source>
        <dbReference type="ARBA" id="ARBA00023027"/>
    </source>
</evidence>
<dbReference type="InterPro" id="IPR015590">
    <property type="entry name" value="Aldehyde_DH_dom"/>
</dbReference>
<dbReference type="Gene3D" id="3.40.605.10">
    <property type="entry name" value="Aldehyde Dehydrogenase, Chain A, domain 1"/>
    <property type="match status" value="1"/>
</dbReference>
<dbReference type="InterPro" id="IPR050485">
    <property type="entry name" value="Proline_metab_enzyme"/>
</dbReference>
<proteinExistence type="predicted"/>
<sequence length="202" mass="22352">GTSERFERQLLDAAESMVVDWPQNLQAVVGPVIEEPQDKLRRALTELDDGERWLLEPKQLDDTGRLWRPGIKTGVRPGSFFHLTEVFGPVLGLMHATDLDEALEWQNAVDYGLTAGIHSLDTSEDDPWLDRVEAGNLYANRGITGAIVQRQPFGGWKKSSVGLGAKAGGPNYLTQMGTWYKAAFHRDTQGDVVHEAVAEVLD</sequence>
<dbReference type="EMBL" id="JAAVUN010000167">
    <property type="protein sequence ID" value="NKE10923.1"/>
    <property type="molecule type" value="Genomic_DNA"/>
</dbReference>
<keyword evidence="1" id="KW-0560">Oxidoreductase</keyword>
<evidence type="ECO:0000259" key="3">
    <source>
        <dbReference type="Pfam" id="PF00171"/>
    </source>
</evidence>
<evidence type="ECO:0000256" key="1">
    <source>
        <dbReference type="ARBA" id="ARBA00023002"/>
    </source>
</evidence>
<accession>A0A846TR60</accession>